<evidence type="ECO:0000313" key="2">
    <source>
        <dbReference type="Proteomes" id="UP001497680"/>
    </source>
</evidence>
<proteinExistence type="predicted"/>
<dbReference type="EMBL" id="MU394423">
    <property type="protein sequence ID" value="KAI6080775.1"/>
    <property type="molecule type" value="Genomic_DNA"/>
</dbReference>
<reference evidence="1 2" key="1">
    <citation type="journal article" date="2022" name="New Phytol.">
        <title>Ecological generalism drives hyperdiversity of secondary metabolite gene clusters in xylarialean endophytes.</title>
        <authorList>
            <person name="Franco M.E.E."/>
            <person name="Wisecaver J.H."/>
            <person name="Arnold A.E."/>
            <person name="Ju Y.M."/>
            <person name="Slot J.C."/>
            <person name="Ahrendt S."/>
            <person name="Moore L.P."/>
            <person name="Eastman K.E."/>
            <person name="Scott K."/>
            <person name="Konkel Z."/>
            <person name="Mondo S.J."/>
            <person name="Kuo A."/>
            <person name="Hayes R.D."/>
            <person name="Haridas S."/>
            <person name="Andreopoulos B."/>
            <person name="Riley R."/>
            <person name="LaButti K."/>
            <person name="Pangilinan J."/>
            <person name="Lipzen A."/>
            <person name="Amirebrahimi M."/>
            <person name="Yan J."/>
            <person name="Adam C."/>
            <person name="Keymanesh K."/>
            <person name="Ng V."/>
            <person name="Louie K."/>
            <person name="Northen T."/>
            <person name="Drula E."/>
            <person name="Henrissat B."/>
            <person name="Hsieh H.M."/>
            <person name="Youens-Clark K."/>
            <person name="Lutzoni F."/>
            <person name="Miadlikowska J."/>
            <person name="Eastwood D.C."/>
            <person name="Hamelin R.C."/>
            <person name="Grigoriev I.V."/>
            <person name="U'Ren J.M."/>
        </authorList>
    </citation>
    <scope>NUCLEOTIDE SEQUENCE [LARGE SCALE GENOMIC DNA]</scope>
    <source>
        <strain evidence="1 2">ER1909</strain>
    </source>
</reference>
<dbReference type="Proteomes" id="UP001497680">
    <property type="component" value="Unassembled WGS sequence"/>
</dbReference>
<evidence type="ECO:0000313" key="1">
    <source>
        <dbReference type="EMBL" id="KAI6080775.1"/>
    </source>
</evidence>
<protein>
    <submittedName>
        <fullName evidence="1">Uncharacterized protein</fullName>
    </submittedName>
</protein>
<accession>A0ACC0CK71</accession>
<gene>
    <name evidence="1" type="ORF">F4821DRAFT_275660</name>
</gene>
<keyword evidence="2" id="KW-1185">Reference proteome</keyword>
<comment type="caution">
    <text evidence="1">The sequence shown here is derived from an EMBL/GenBank/DDBJ whole genome shotgun (WGS) entry which is preliminary data.</text>
</comment>
<organism evidence="1 2">
    <name type="scientific">Hypoxylon rubiginosum</name>
    <dbReference type="NCBI Taxonomy" id="110542"/>
    <lineage>
        <taxon>Eukaryota</taxon>
        <taxon>Fungi</taxon>
        <taxon>Dikarya</taxon>
        <taxon>Ascomycota</taxon>
        <taxon>Pezizomycotina</taxon>
        <taxon>Sordariomycetes</taxon>
        <taxon>Xylariomycetidae</taxon>
        <taxon>Xylariales</taxon>
        <taxon>Hypoxylaceae</taxon>
        <taxon>Hypoxylon</taxon>
    </lineage>
</organism>
<sequence>MLKTLKTFLPPILSVGRAGADALWECVCENMKDYWRTGKVKLTWTIVLKKVFSAMAGRAGELLAPLVVQAIGEKPFQRLQALGEKPLQQFLACFESIKFSRVDPHIIRNTGTAMQPGILHTSASRIRCLQLATRCNIIPPASNKTS</sequence>
<name>A0ACC0CK71_9PEZI</name>